<proteinExistence type="predicted"/>
<gene>
    <name evidence="1" type="ORF">Scep_004748</name>
</gene>
<sequence>MLIFIPSFSFCVCIDAYKAFFHPTQIFPMLLPMVQGKSKHLLSSKGDVGSRPILHGPVGG</sequence>
<organism evidence="1 2">
    <name type="scientific">Stephania cephalantha</name>
    <dbReference type="NCBI Taxonomy" id="152367"/>
    <lineage>
        <taxon>Eukaryota</taxon>
        <taxon>Viridiplantae</taxon>
        <taxon>Streptophyta</taxon>
        <taxon>Embryophyta</taxon>
        <taxon>Tracheophyta</taxon>
        <taxon>Spermatophyta</taxon>
        <taxon>Magnoliopsida</taxon>
        <taxon>Ranunculales</taxon>
        <taxon>Menispermaceae</taxon>
        <taxon>Menispermoideae</taxon>
        <taxon>Cissampelideae</taxon>
        <taxon>Stephania</taxon>
    </lineage>
</organism>
<dbReference type="AlphaFoldDB" id="A0AAP0KVX5"/>
<dbReference type="EMBL" id="JBBNAG010000002">
    <property type="protein sequence ID" value="KAK9158174.1"/>
    <property type="molecule type" value="Genomic_DNA"/>
</dbReference>
<evidence type="ECO:0000313" key="2">
    <source>
        <dbReference type="Proteomes" id="UP001419268"/>
    </source>
</evidence>
<dbReference type="Proteomes" id="UP001419268">
    <property type="component" value="Unassembled WGS sequence"/>
</dbReference>
<reference evidence="1 2" key="1">
    <citation type="submission" date="2024-01" db="EMBL/GenBank/DDBJ databases">
        <title>Genome assemblies of Stephania.</title>
        <authorList>
            <person name="Yang L."/>
        </authorList>
    </citation>
    <scope>NUCLEOTIDE SEQUENCE [LARGE SCALE GENOMIC DNA]</scope>
    <source>
        <strain evidence="1">JXDWG</strain>
        <tissue evidence="1">Leaf</tissue>
    </source>
</reference>
<protein>
    <submittedName>
        <fullName evidence="1">Uncharacterized protein</fullName>
    </submittedName>
</protein>
<keyword evidence="2" id="KW-1185">Reference proteome</keyword>
<name>A0AAP0KVX5_9MAGN</name>
<evidence type="ECO:0000313" key="1">
    <source>
        <dbReference type="EMBL" id="KAK9158174.1"/>
    </source>
</evidence>
<comment type="caution">
    <text evidence="1">The sequence shown here is derived from an EMBL/GenBank/DDBJ whole genome shotgun (WGS) entry which is preliminary data.</text>
</comment>
<accession>A0AAP0KVX5</accession>